<keyword evidence="3 6" id="KW-0812">Transmembrane</keyword>
<feature type="transmembrane region" description="Helical" evidence="6">
    <location>
        <begin position="331"/>
        <end position="353"/>
    </location>
</feature>
<dbReference type="CDD" id="cd17324">
    <property type="entry name" value="MFS_NepI_like"/>
    <property type="match status" value="1"/>
</dbReference>
<keyword evidence="2" id="KW-1003">Cell membrane</keyword>
<dbReference type="InterPro" id="IPR036259">
    <property type="entry name" value="MFS_trans_sf"/>
</dbReference>
<dbReference type="InterPro" id="IPR020846">
    <property type="entry name" value="MFS_dom"/>
</dbReference>
<reference evidence="8 9" key="1">
    <citation type="submission" date="2022-07" db="EMBL/GenBank/DDBJ databases">
        <authorList>
            <person name="Li W.-J."/>
            <person name="Deng Q.-Q."/>
        </authorList>
    </citation>
    <scope>NUCLEOTIDE SEQUENCE [LARGE SCALE GENOMIC DNA]</scope>
    <source>
        <strain evidence="8 9">SYSU M60028</strain>
    </source>
</reference>
<dbReference type="PROSITE" id="PS51257">
    <property type="entry name" value="PROKAR_LIPOPROTEIN"/>
    <property type="match status" value="1"/>
</dbReference>
<feature type="transmembrane region" description="Helical" evidence="6">
    <location>
        <begin position="160"/>
        <end position="182"/>
    </location>
</feature>
<evidence type="ECO:0000313" key="9">
    <source>
        <dbReference type="Proteomes" id="UP001205890"/>
    </source>
</evidence>
<proteinExistence type="predicted"/>
<gene>
    <name evidence="8" type="ORF">NK718_19205</name>
</gene>
<keyword evidence="9" id="KW-1185">Reference proteome</keyword>
<evidence type="ECO:0000259" key="7">
    <source>
        <dbReference type="PROSITE" id="PS50850"/>
    </source>
</evidence>
<evidence type="ECO:0000256" key="5">
    <source>
        <dbReference type="ARBA" id="ARBA00023136"/>
    </source>
</evidence>
<dbReference type="EMBL" id="JANCLU010000024">
    <property type="protein sequence ID" value="MCP8940659.1"/>
    <property type="molecule type" value="Genomic_DNA"/>
</dbReference>
<keyword evidence="4 6" id="KW-1133">Transmembrane helix</keyword>
<dbReference type="PANTHER" id="PTHR43124">
    <property type="entry name" value="PURINE EFFLUX PUMP PBUE"/>
    <property type="match status" value="1"/>
</dbReference>
<dbReference type="Pfam" id="PF07690">
    <property type="entry name" value="MFS_1"/>
    <property type="match status" value="1"/>
</dbReference>
<organism evidence="8 9">
    <name type="scientific">Alsobacter ponti</name>
    <dbReference type="NCBI Taxonomy" id="2962936"/>
    <lineage>
        <taxon>Bacteria</taxon>
        <taxon>Pseudomonadati</taxon>
        <taxon>Pseudomonadota</taxon>
        <taxon>Alphaproteobacteria</taxon>
        <taxon>Hyphomicrobiales</taxon>
        <taxon>Alsobacteraceae</taxon>
        <taxon>Alsobacter</taxon>
    </lineage>
</organism>
<comment type="subcellular location">
    <subcellularLocation>
        <location evidence="1">Cell membrane</location>
        <topology evidence="1">Multi-pass membrane protein</topology>
    </subcellularLocation>
</comment>
<dbReference type="Gene3D" id="1.20.1250.20">
    <property type="entry name" value="MFS general substrate transporter like domains"/>
    <property type="match status" value="1"/>
</dbReference>
<dbReference type="InterPro" id="IPR011701">
    <property type="entry name" value="MFS"/>
</dbReference>
<feature type="transmembrane region" description="Helical" evidence="6">
    <location>
        <begin position="300"/>
        <end position="319"/>
    </location>
</feature>
<accession>A0ABT1LGU9</accession>
<evidence type="ECO:0000256" key="3">
    <source>
        <dbReference type="ARBA" id="ARBA00022692"/>
    </source>
</evidence>
<evidence type="ECO:0000256" key="6">
    <source>
        <dbReference type="SAM" id="Phobius"/>
    </source>
</evidence>
<dbReference type="Proteomes" id="UP001205890">
    <property type="component" value="Unassembled WGS sequence"/>
</dbReference>
<feature type="transmembrane region" description="Helical" evidence="6">
    <location>
        <begin position="276"/>
        <end position="294"/>
    </location>
</feature>
<sequence>MAARDTVFLLTLGLACFASSLGARVTDPMVPSIAAEFAAPVTTVALLSTSYALPYGLCQPILGPLGDTFGKSAVLKVCVALMALMIGLGAVAGSLNLLFASRVAAGIAAGGVIPLALAMLGDRFALDRRQIAIGRLMAVTLIGQIAGVTTAGVLADAAGWRVAIGVTAGIAGAAALGTVLLLPRNGPETRPRFDLGTTFGRYGIIFRNPRAYICYGGVFAEGLSIYGVLPYIAEMLRSQSAGGPSEAGFIIAGIGVGGILFSVLAGRILGTIGPFGAMRLGGVLVGLGLAGFGFAANWRVGMACFTAIGLGFFMLHSTLQNRATELAPTARGSAVALHAFFFFSGQAIAPALFGPAYHRFGAAPSLFACALAMAATGFVAAWLLHGVDRREAERAA</sequence>
<name>A0ABT1LGU9_9HYPH</name>
<feature type="transmembrane region" description="Helical" evidence="6">
    <location>
        <begin position="73"/>
        <end position="93"/>
    </location>
</feature>
<keyword evidence="5 6" id="KW-0472">Membrane</keyword>
<dbReference type="PANTHER" id="PTHR43124:SF3">
    <property type="entry name" value="CHLORAMPHENICOL EFFLUX PUMP RV0191"/>
    <property type="match status" value="1"/>
</dbReference>
<evidence type="ECO:0000256" key="2">
    <source>
        <dbReference type="ARBA" id="ARBA00022475"/>
    </source>
</evidence>
<evidence type="ECO:0000256" key="1">
    <source>
        <dbReference type="ARBA" id="ARBA00004651"/>
    </source>
</evidence>
<feature type="transmembrane region" description="Helical" evidence="6">
    <location>
        <begin position="211"/>
        <end position="229"/>
    </location>
</feature>
<feature type="transmembrane region" description="Helical" evidence="6">
    <location>
        <begin position="365"/>
        <end position="384"/>
    </location>
</feature>
<feature type="transmembrane region" description="Helical" evidence="6">
    <location>
        <begin position="249"/>
        <end position="269"/>
    </location>
</feature>
<comment type="caution">
    <text evidence="8">The sequence shown here is derived from an EMBL/GenBank/DDBJ whole genome shotgun (WGS) entry which is preliminary data.</text>
</comment>
<dbReference type="InterPro" id="IPR050189">
    <property type="entry name" value="MFS_Efflux_Transporters"/>
</dbReference>
<dbReference type="SUPFAM" id="SSF103473">
    <property type="entry name" value="MFS general substrate transporter"/>
    <property type="match status" value="1"/>
</dbReference>
<protein>
    <submittedName>
        <fullName evidence="8">MFS transporter</fullName>
    </submittedName>
</protein>
<feature type="transmembrane region" description="Helical" evidence="6">
    <location>
        <begin position="132"/>
        <end position="154"/>
    </location>
</feature>
<dbReference type="PROSITE" id="PS50850">
    <property type="entry name" value="MFS"/>
    <property type="match status" value="1"/>
</dbReference>
<feature type="transmembrane region" description="Helical" evidence="6">
    <location>
        <begin position="99"/>
        <end position="120"/>
    </location>
</feature>
<feature type="domain" description="Major facilitator superfamily (MFS) profile" evidence="7">
    <location>
        <begin position="8"/>
        <end position="389"/>
    </location>
</feature>
<feature type="transmembrane region" description="Helical" evidence="6">
    <location>
        <begin position="32"/>
        <end position="53"/>
    </location>
</feature>
<evidence type="ECO:0000313" key="8">
    <source>
        <dbReference type="EMBL" id="MCP8940659.1"/>
    </source>
</evidence>
<dbReference type="RefSeq" id="WP_254745643.1">
    <property type="nucleotide sequence ID" value="NZ_JANCLU010000024.1"/>
</dbReference>
<evidence type="ECO:0000256" key="4">
    <source>
        <dbReference type="ARBA" id="ARBA00022989"/>
    </source>
</evidence>